<dbReference type="AlphaFoldDB" id="A0A8S1IXK3"/>
<reference evidence="1" key="1">
    <citation type="submission" date="2020-12" db="EMBL/GenBank/DDBJ databases">
        <authorList>
            <person name="Iha C."/>
        </authorList>
    </citation>
    <scope>NUCLEOTIDE SEQUENCE</scope>
</reference>
<gene>
    <name evidence="1" type="ORF">OSTQU699_LOCUS5053</name>
</gene>
<comment type="caution">
    <text evidence="1">The sequence shown here is derived from an EMBL/GenBank/DDBJ whole genome shotgun (WGS) entry which is preliminary data.</text>
</comment>
<organism evidence="1 2">
    <name type="scientific">Ostreobium quekettii</name>
    <dbReference type="NCBI Taxonomy" id="121088"/>
    <lineage>
        <taxon>Eukaryota</taxon>
        <taxon>Viridiplantae</taxon>
        <taxon>Chlorophyta</taxon>
        <taxon>core chlorophytes</taxon>
        <taxon>Ulvophyceae</taxon>
        <taxon>TCBD clade</taxon>
        <taxon>Bryopsidales</taxon>
        <taxon>Ostreobineae</taxon>
        <taxon>Ostreobiaceae</taxon>
        <taxon>Ostreobium</taxon>
    </lineage>
</organism>
<dbReference type="Proteomes" id="UP000708148">
    <property type="component" value="Unassembled WGS sequence"/>
</dbReference>
<evidence type="ECO:0000313" key="1">
    <source>
        <dbReference type="EMBL" id="CAD7699694.1"/>
    </source>
</evidence>
<dbReference type="EMBL" id="CAJHUC010001092">
    <property type="protein sequence ID" value="CAD7699694.1"/>
    <property type="molecule type" value="Genomic_DNA"/>
</dbReference>
<evidence type="ECO:0000313" key="2">
    <source>
        <dbReference type="Proteomes" id="UP000708148"/>
    </source>
</evidence>
<accession>A0A8S1IXK3</accession>
<name>A0A8S1IXK3_9CHLO</name>
<protein>
    <submittedName>
        <fullName evidence="1">Uncharacterized protein</fullName>
    </submittedName>
</protein>
<keyword evidence="2" id="KW-1185">Reference proteome</keyword>
<proteinExistence type="predicted"/>
<sequence>MKDGRWIKQQEGFLIAQRFASIQGIAMSEIQTLNVRLVYSIFHVTSIDRSVGSPDRAVMVSSVFSWGCVQVWMVPNTCAVAVRPDKGCGPCKTRAHFHARVRGGDSKLAVLRGVALLFCIRKDGALDYWGDWVLKLREWCKLPCIAFKVIGRFCLAGDV</sequence>